<dbReference type="SUPFAM" id="SSF56436">
    <property type="entry name" value="C-type lectin-like"/>
    <property type="match status" value="2"/>
</dbReference>
<accession>A0ABY7DF11</accession>
<dbReference type="PANTHER" id="PTHR45784">
    <property type="entry name" value="C-TYPE LECTIN DOMAIN FAMILY 20 MEMBER A-RELATED"/>
    <property type="match status" value="1"/>
</dbReference>
<dbReference type="InterPro" id="IPR018378">
    <property type="entry name" value="C-type_lectin_CS"/>
</dbReference>
<dbReference type="PROSITE" id="PS50041">
    <property type="entry name" value="C_TYPE_LECTIN_2"/>
    <property type="match status" value="1"/>
</dbReference>
<name>A0ABY7DF11_MYAAR</name>
<proteinExistence type="predicted"/>
<keyword evidence="4" id="KW-1185">Reference proteome</keyword>
<evidence type="ECO:0000313" key="3">
    <source>
        <dbReference type="EMBL" id="WAQ96247.1"/>
    </source>
</evidence>
<dbReference type="CDD" id="cd00037">
    <property type="entry name" value="CLECT"/>
    <property type="match status" value="2"/>
</dbReference>
<organism evidence="3 4">
    <name type="scientific">Mya arenaria</name>
    <name type="common">Soft-shell clam</name>
    <dbReference type="NCBI Taxonomy" id="6604"/>
    <lineage>
        <taxon>Eukaryota</taxon>
        <taxon>Metazoa</taxon>
        <taxon>Spiralia</taxon>
        <taxon>Lophotrochozoa</taxon>
        <taxon>Mollusca</taxon>
        <taxon>Bivalvia</taxon>
        <taxon>Autobranchia</taxon>
        <taxon>Heteroconchia</taxon>
        <taxon>Euheterodonta</taxon>
        <taxon>Imparidentia</taxon>
        <taxon>Neoheterodontei</taxon>
        <taxon>Myida</taxon>
        <taxon>Myoidea</taxon>
        <taxon>Myidae</taxon>
        <taxon>Mya</taxon>
    </lineage>
</organism>
<gene>
    <name evidence="3" type="ORF">MAR_028937</name>
</gene>
<evidence type="ECO:0000256" key="1">
    <source>
        <dbReference type="ARBA" id="ARBA00023157"/>
    </source>
</evidence>
<dbReference type="InterPro" id="IPR001304">
    <property type="entry name" value="C-type_lectin-like"/>
</dbReference>
<dbReference type="PANTHER" id="PTHR45784:SF3">
    <property type="entry name" value="C-TYPE LECTIN DOMAIN FAMILY 4 MEMBER K-LIKE-RELATED"/>
    <property type="match status" value="1"/>
</dbReference>
<dbReference type="Pfam" id="PF00059">
    <property type="entry name" value="Lectin_C"/>
    <property type="match status" value="1"/>
</dbReference>
<dbReference type="InterPro" id="IPR016186">
    <property type="entry name" value="C-type_lectin-like/link_sf"/>
</dbReference>
<dbReference type="Proteomes" id="UP001164746">
    <property type="component" value="Chromosome 2"/>
</dbReference>
<protein>
    <recommendedName>
        <fullName evidence="2">C-type lectin domain-containing protein</fullName>
    </recommendedName>
</protein>
<reference evidence="3" key="1">
    <citation type="submission" date="2022-11" db="EMBL/GenBank/DDBJ databases">
        <title>Centuries of genome instability and evolution in soft-shell clam transmissible cancer (bioRxiv).</title>
        <authorList>
            <person name="Hart S.F.M."/>
            <person name="Yonemitsu M.A."/>
            <person name="Giersch R.M."/>
            <person name="Beal B.F."/>
            <person name="Arriagada G."/>
            <person name="Davis B.W."/>
            <person name="Ostrander E.A."/>
            <person name="Goff S.P."/>
            <person name="Metzger M.J."/>
        </authorList>
    </citation>
    <scope>NUCLEOTIDE SEQUENCE</scope>
    <source>
        <strain evidence="3">MELC-2E11</strain>
        <tissue evidence="3">Siphon/mantle</tissue>
    </source>
</reference>
<dbReference type="PROSITE" id="PS00615">
    <property type="entry name" value="C_TYPE_LECTIN_1"/>
    <property type="match status" value="1"/>
</dbReference>
<evidence type="ECO:0000313" key="4">
    <source>
        <dbReference type="Proteomes" id="UP001164746"/>
    </source>
</evidence>
<evidence type="ECO:0000259" key="2">
    <source>
        <dbReference type="PROSITE" id="PS50041"/>
    </source>
</evidence>
<dbReference type="Gene3D" id="3.10.100.10">
    <property type="entry name" value="Mannose-Binding Protein A, subunit A"/>
    <property type="match status" value="1"/>
</dbReference>
<sequence>MQNSRRFGDALRCMSCHSTPTIQQCRGTTSCNEHEICSIEQFISATGAIYYRLGCQSKGTCQNLSMGRRGATNKTGEEDVGDIAICGECCSSLFCNMEGCGQPALPTSERGPYCFTCDKASFPDGCDNVTICEKGDVCSALEHAHLNSKCPATCCKGDFCNTKCDCPPDHTFDSLSLLCIKLEEATKVSFSEAQAFCRQTGDELVTLDTYAKFNFVQYAIIHHSKEEQKQRNYWIGAYANLTLSGKVFGWESMRTWDFTAWGTNEPDGDPSQLCVVLNVLENYEWFDTRCDSPFHFICEHDILVNGGFTAGMAHPTTSFKPLTTRSTPSTVSALTHSSLTSSSTTVLTTTSQLICDTTIGFTLLSNGSTSLCLKVYNHSATWDVARSICHAENADLVVLDTSEKGFLFRQWISDFTPPGCGYNVLFCRKETKINYDVILNDYV</sequence>
<dbReference type="EMBL" id="CP111013">
    <property type="protein sequence ID" value="WAQ96247.1"/>
    <property type="molecule type" value="Genomic_DNA"/>
</dbReference>
<dbReference type="InterPro" id="IPR016187">
    <property type="entry name" value="CTDL_fold"/>
</dbReference>
<keyword evidence="1" id="KW-1015">Disulfide bond</keyword>
<dbReference type="SMART" id="SM00034">
    <property type="entry name" value="CLECT"/>
    <property type="match status" value="1"/>
</dbReference>
<feature type="domain" description="C-type lectin" evidence="2">
    <location>
        <begin position="175"/>
        <end position="299"/>
    </location>
</feature>